<evidence type="ECO:0000313" key="9">
    <source>
        <dbReference type="Proteomes" id="UP000193144"/>
    </source>
</evidence>
<evidence type="ECO:0000256" key="6">
    <source>
        <dbReference type="SAM" id="Phobius"/>
    </source>
</evidence>
<dbReference type="InterPro" id="IPR052337">
    <property type="entry name" value="SAT4-like"/>
</dbReference>
<evidence type="ECO:0000256" key="3">
    <source>
        <dbReference type="ARBA" id="ARBA00022989"/>
    </source>
</evidence>
<comment type="caution">
    <text evidence="8">The sequence shown here is derived from an EMBL/GenBank/DDBJ whole genome shotgun (WGS) entry which is preliminary data.</text>
</comment>
<dbReference type="OrthoDB" id="444631at2759"/>
<comment type="similarity">
    <text evidence="5">Belongs to the SAT4 family.</text>
</comment>
<reference evidence="8 9" key="1">
    <citation type="submission" date="2016-07" db="EMBL/GenBank/DDBJ databases">
        <title>Pervasive Adenine N6-methylation of Active Genes in Fungi.</title>
        <authorList>
            <consortium name="DOE Joint Genome Institute"/>
            <person name="Mondo S.J."/>
            <person name="Dannebaum R.O."/>
            <person name="Kuo R.C."/>
            <person name="Labutti K."/>
            <person name="Haridas S."/>
            <person name="Kuo A."/>
            <person name="Salamov A."/>
            <person name="Ahrendt S.R."/>
            <person name="Lipzen A."/>
            <person name="Sullivan W."/>
            <person name="Andreopoulos W.B."/>
            <person name="Clum A."/>
            <person name="Lindquist E."/>
            <person name="Daum C."/>
            <person name="Ramamoorthy G.K."/>
            <person name="Gryganskyi A."/>
            <person name="Culley D."/>
            <person name="Magnuson J.K."/>
            <person name="James T.Y."/>
            <person name="O'Malley M.A."/>
            <person name="Stajich J.E."/>
            <person name="Spatafora J.W."/>
            <person name="Visel A."/>
            <person name="Grigoriev I.V."/>
        </authorList>
    </citation>
    <scope>NUCLEOTIDE SEQUENCE [LARGE SCALE GENOMIC DNA]</scope>
    <source>
        <strain evidence="8 9">CBS 115471</strain>
    </source>
</reference>
<protein>
    <recommendedName>
        <fullName evidence="7">Rhodopsin domain-containing protein</fullName>
    </recommendedName>
</protein>
<feature type="transmembrane region" description="Helical" evidence="6">
    <location>
        <begin position="21"/>
        <end position="40"/>
    </location>
</feature>
<keyword evidence="9" id="KW-1185">Reference proteome</keyword>
<dbReference type="Pfam" id="PF20684">
    <property type="entry name" value="Fung_rhodopsin"/>
    <property type="match status" value="1"/>
</dbReference>
<gene>
    <name evidence="8" type="ORF">BCR34DRAFT_90809</name>
</gene>
<dbReference type="PANTHER" id="PTHR33048">
    <property type="entry name" value="PTH11-LIKE INTEGRAL MEMBRANE PROTEIN (AFU_ORTHOLOGUE AFUA_5G11245)"/>
    <property type="match status" value="1"/>
</dbReference>
<keyword evidence="3 6" id="KW-1133">Transmembrane helix</keyword>
<evidence type="ECO:0000256" key="1">
    <source>
        <dbReference type="ARBA" id="ARBA00004141"/>
    </source>
</evidence>
<accession>A0A1Y1YUT4</accession>
<sequence>MAGKMCAEKTGVVEIFSITQGVFNILSDIYLLLIPLPAVAKLRMSKRKKLRVYFIFLAGACACVMSTVALKY</sequence>
<name>A0A1Y1YUT4_9PLEO</name>
<dbReference type="GO" id="GO:0016020">
    <property type="term" value="C:membrane"/>
    <property type="evidence" value="ECO:0007669"/>
    <property type="project" value="UniProtKB-SubCell"/>
</dbReference>
<feature type="domain" description="Rhodopsin" evidence="7">
    <location>
        <begin position="14"/>
        <end position="70"/>
    </location>
</feature>
<evidence type="ECO:0000259" key="7">
    <source>
        <dbReference type="Pfam" id="PF20684"/>
    </source>
</evidence>
<dbReference type="Proteomes" id="UP000193144">
    <property type="component" value="Unassembled WGS sequence"/>
</dbReference>
<comment type="subcellular location">
    <subcellularLocation>
        <location evidence="1">Membrane</location>
        <topology evidence="1">Multi-pass membrane protein</topology>
    </subcellularLocation>
</comment>
<feature type="transmembrane region" description="Helical" evidence="6">
    <location>
        <begin position="52"/>
        <end position="70"/>
    </location>
</feature>
<evidence type="ECO:0000256" key="2">
    <source>
        <dbReference type="ARBA" id="ARBA00022692"/>
    </source>
</evidence>
<organism evidence="8 9">
    <name type="scientific">Clohesyomyces aquaticus</name>
    <dbReference type="NCBI Taxonomy" id="1231657"/>
    <lineage>
        <taxon>Eukaryota</taxon>
        <taxon>Fungi</taxon>
        <taxon>Dikarya</taxon>
        <taxon>Ascomycota</taxon>
        <taxon>Pezizomycotina</taxon>
        <taxon>Dothideomycetes</taxon>
        <taxon>Pleosporomycetidae</taxon>
        <taxon>Pleosporales</taxon>
        <taxon>Lindgomycetaceae</taxon>
        <taxon>Clohesyomyces</taxon>
    </lineage>
</organism>
<evidence type="ECO:0000256" key="5">
    <source>
        <dbReference type="ARBA" id="ARBA00038359"/>
    </source>
</evidence>
<dbReference type="AlphaFoldDB" id="A0A1Y1YUT4"/>
<dbReference type="PANTHER" id="PTHR33048:SF158">
    <property type="entry name" value="MEMBRANE PROTEIN PTH11-LIKE, PUTATIVE-RELATED"/>
    <property type="match status" value="1"/>
</dbReference>
<keyword evidence="2 6" id="KW-0812">Transmembrane</keyword>
<evidence type="ECO:0000256" key="4">
    <source>
        <dbReference type="ARBA" id="ARBA00023136"/>
    </source>
</evidence>
<keyword evidence="4 6" id="KW-0472">Membrane</keyword>
<proteinExistence type="inferred from homology"/>
<dbReference type="EMBL" id="MCFA01000166">
    <property type="protein sequence ID" value="ORY01726.1"/>
    <property type="molecule type" value="Genomic_DNA"/>
</dbReference>
<dbReference type="InterPro" id="IPR049326">
    <property type="entry name" value="Rhodopsin_dom_fungi"/>
</dbReference>
<evidence type="ECO:0000313" key="8">
    <source>
        <dbReference type="EMBL" id="ORY01726.1"/>
    </source>
</evidence>